<evidence type="ECO:0000313" key="3">
    <source>
        <dbReference type="EMBL" id="CAH2095669.1"/>
    </source>
</evidence>
<reference evidence="3" key="1">
    <citation type="submission" date="2022-03" db="EMBL/GenBank/DDBJ databases">
        <authorList>
            <person name="Tunstrom K."/>
        </authorList>
    </citation>
    <scope>NUCLEOTIDE SEQUENCE</scope>
</reference>
<evidence type="ECO:0000313" key="4">
    <source>
        <dbReference type="Proteomes" id="UP001153954"/>
    </source>
</evidence>
<keyword evidence="4" id="KW-1185">Reference proteome</keyword>
<sequence>MKKTGNTRQDNTGITKIRLVADGCGGQNKNSILISMCCKWLVENIDVKVIEIIFPIIGHSFMPADIVFGIIEKKLCRNEVILDPKEISDIITENTTLRKISTDCPVYDRKTVRPLPRILWAAGRRRRRGSEAGNADPFLKPAGRSRSIIAT</sequence>
<dbReference type="InterPro" id="IPR057191">
    <property type="entry name" value="DUF7869"/>
</dbReference>
<dbReference type="Proteomes" id="UP001153954">
    <property type="component" value="Unassembled WGS sequence"/>
</dbReference>
<feature type="domain" description="DUF7869" evidence="2">
    <location>
        <begin position="16"/>
        <end position="93"/>
    </location>
</feature>
<evidence type="ECO:0000259" key="2">
    <source>
        <dbReference type="Pfam" id="PF25273"/>
    </source>
</evidence>
<accession>A0AAU9UA64</accession>
<gene>
    <name evidence="3" type="ORF">EEDITHA_LOCUS11096</name>
</gene>
<dbReference type="EMBL" id="CAKOGL010000015">
    <property type="protein sequence ID" value="CAH2095669.1"/>
    <property type="molecule type" value="Genomic_DNA"/>
</dbReference>
<evidence type="ECO:0000256" key="1">
    <source>
        <dbReference type="SAM" id="MobiDB-lite"/>
    </source>
</evidence>
<comment type="caution">
    <text evidence="3">The sequence shown here is derived from an EMBL/GenBank/DDBJ whole genome shotgun (WGS) entry which is preliminary data.</text>
</comment>
<protein>
    <recommendedName>
        <fullName evidence="2">DUF7869 domain-containing protein</fullName>
    </recommendedName>
</protein>
<proteinExistence type="predicted"/>
<name>A0AAU9UA64_EUPED</name>
<dbReference type="AlphaFoldDB" id="A0AAU9UA64"/>
<feature type="region of interest" description="Disordered" evidence="1">
    <location>
        <begin position="129"/>
        <end position="151"/>
    </location>
</feature>
<organism evidence="3 4">
    <name type="scientific">Euphydryas editha</name>
    <name type="common">Edith's checkerspot</name>
    <dbReference type="NCBI Taxonomy" id="104508"/>
    <lineage>
        <taxon>Eukaryota</taxon>
        <taxon>Metazoa</taxon>
        <taxon>Ecdysozoa</taxon>
        <taxon>Arthropoda</taxon>
        <taxon>Hexapoda</taxon>
        <taxon>Insecta</taxon>
        <taxon>Pterygota</taxon>
        <taxon>Neoptera</taxon>
        <taxon>Endopterygota</taxon>
        <taxon>Lepidoptera</taxon>
        <taxon>Glossata</taxon>
        <taxon>Ditrysia</taxon>
        <taxon>Papilionoidea</taxon>
        <taxon>Nymphalidae</taxon>
        <taxon>Nymphalinae</taxon>
        <taxon>Euphydryas</taxon>
    </lineage>
</organism>
<dbReference type="Pfam" id="PF25273">
    <property type="entry name" value="DUF7869"/>
    <property type="match status" value="1"/>
</dbReference>